<dbReference type="RefSeq" id="WP_072907445.1">
    <property type="nucleotide sequence ID" value="NZ_FRAI01000014.1"/>
</dbReference>
<feature type="transmembrane region" description="Helical" evidence="3">
    <location>
        <begin position="151"/>
        <end position="169"/>
    </location>
</feature>
<evidence type="ECO:0000256" key="3">
    <source>
        <dbReference type="SAM" id="Phobius"/>
    </source>
</evidence>
<evidence type="ECO:0000256" key="2">
    <source>
        <dbReference type="PIRNR" id="PIRNR016661"/>
    </source>
</evidence>
<dbReference type="Gene3D" id="1.10.1760.20">
    <property type="match status" value="1"/>
</dbReference>
<feature type="transmembrane region" description="Helical" evidence="3">
    <location>
        <begin position="61"/>
        <end position="81"/>
    </location>
</feature>
<name>A0A1M6PD54_9FIRM</name>
<dbReference type="PIRSF" id="PIRSF016661">
    <property type="entry name" value="BioY"/>
    <property type="match status" value="1"/>
</dbReference>
<dbReference type="Pfam" id="PF02632">
    <property type="entry name" value="BioY"/>
    <property type="match status" value="1"/>
</dbReference>
<dbReference type="EMBL" id="FRAI01000014">
    <property type="protein sequence ID" value="SHK05885.1"/>
    <property type="molecule type" value="Genomic_DNA"/>
</dbReference>
<keyword evidence="3" id="KW-1133">Transmembrane helix</keyword>
<feature type="transmembrane region" description="Helical" evidence="3">
    <location>
        <begin position="87"/>
        <end position="103"/>
    </location>
</feature>
<evidence type="ECO:0000313" key="5">
    <source>
        <dbReference type="Proteomes" id="UP000243547"/>
    </source>
</evidence>
<keyword evidence="2" id="KW-0813">Transport</keyword>
<keyword evidence="5" id="KW-1185">Reference proteome</keyword>
<proteinExistence type="inferred from homology"/>
<keyword evidence="2" id="KW-1003">Cell membrane</keyword>
<organism evidence="4 5">
    <name type="scientific">Anaerobranca californiensis DSM 14826</name>
    <dbReference type="NCBI Taxonomy" id="1120989"/>
    <lineage>
        <taxon>Bacteria</taxon>
        <taxon>Bacillati</taxon>
        <taxon>Bacillota</taxon>
        <taxon>Clostridia</taxon>
        <taxon>Eubacteriales</taxon>
        <taxon>Proteinivoracaceae</taxon>
        <taxon>Anaerobranca</taxon>
    </lineage>
</organism>
<dbReference type="PANTHER" id="PTHR34295">
    <property type="entry name" value="BIOTIN TRANSPORTER BIOY"/>
    <property type="match status" value="1"/>
</dbReference>
<dbReference type="STRING" id="1120989.SAMN02745227_01411"/>
<dbReference type="PANTHER" id="PTHR34295:SF1">
    <property type="entry name" value="BIOTIN TRANSPORTER BIOY"/>
    <property type="match status" value="1"/>
</dbReference>
<keyword evidence="3" id="KW-0812">Transmembrane</keyword>
<dbReference type="Proteomes" id="UP000243547">
    <property type="component" value="Unassembled WGS sequence"/>
</dbReference>
<comment type="subcellular location">
    <subcellularLocation>
        <location evidence="2">Cell membrane</location>
        <topology evidence="2">Multi-pass membrane protein</topology>
    </subcellularLocation>
</comment>
<sequence length="182" mass="19932">MFLSRNGIKILILTSLFAVLTYMGSLIQIPMYPAPITLQTFFVMLSGILLGSKYGVFSQLLYIFLGLVGLPVFAGGGGIGYVLSPTFGFIIGFIPLAYFSGFAHGNKLRIISFLLIGNLILYCLGTAYIWFIVNNVVGRDLGYITILKGMVIYLPGDFLKVIIAIPLALKIKNRLKMALFSS</sequence>
<keyword evidence="2 3" id="KW-0472">Membrane</keyword>
<evidence type="ECO:0000313" key="4">
    <source>
        <dbReference type="EMBL" id="SHK05885.1"/>
    </source>
</evidence>
<reference evidence="5" key="1">
    <citation type="submission" date="2016-11" db="EMBL/GenBank/DDBJ databases">
        <authorList>
            <person name="Varghese N."/>
            <person name="Submissions S."/>
        </authorList>
    </citation>
    <scope>NUCLEOTIDE SEQUENCE [LARGE SCALE GENOMIC DNA]</scope>
    <source>
        <strain evidence="5">DSM 14826</strain>
    </source>
</reference>
<protein>
    <recommendedName>
        <fullName evidence="2">Biotin transporter</fullName>
    </recommendedName>
</protein>
<dbReference type="GO" id="GO:0005886">
    <property type="term" value="C:plasma membrane"/>
    <property type="evidence" value="ECO:0007669"/>
    <property type="project" value="UniProtKB-SubCell"/>
</dbReference>
<gene>
    <name evidence="4" type="ORF">SAMN02745227_01411</name>
</gene>
<feature type="transmembrane region" description="Helical" evidence="3">
    <location>
        <begin position="36"/>
        <end position="54"/>
    </location>
</feature>
<comment type="similarity">
    <text evidence="1 2">Belongs to the BioY family.</text>
</comment>
<dbReference type="AlphaFoldDB" id="A0A1M6PD54"/>
<accession>A0A1M6PD54</accession>
<dbReference type="GO" id="GO:0015225">
    <property type="term" value="F:biotin transmembrane transporter activity"/>
    <property type="evidence" value="ECO:0007669"/>
    <property type="project" value="UniProtKB-UniRule"/>
</dbReference>
<evidence type="ECO:0000256" key="1">
    <source>
        <dbReference type="ARBA" id="ARBA00010692"/>
    </source>
</evidence>
<feature type="transmembrane region" description="Helical" evidence="3">
    <location>
        <begin position="110"/>
        <end position="131"/>
    </location>
</feature>
<dbReference type="InterPro" id="IPR003784">
    <property type="entry name" value="BioY"/>
</dbReference>